<dbReference type="CDD" id="cd18295">
    <property type="entry name" value="BTB1_POZ_ABTB1_BPOZ1"/>
    <property type="match status" value="1"/>
</dbReference>
<evidence type="ECO:0000313" key="15">
    <source>
        <dbReference type="Proteomes" id="UP000016665"/>
    </source>
</evidence>
<dbReference type="InterPro" id="IPR016024">
    <property type="entry name" value="ARM-type_fold"/>
</dbReference>
<dbReference type="PANTHER" id="PTHR46231:SF1">
    <property type="entry name" value="ANKYRIN REPEAT AND BTB_POZ DOMAIN-CONTAINING PROTEIN 1"/>
    <property type="match status" value="1"/>
</dbReference>
<keyword evidence="2" id="KW-0963">Cytoplasm</keyword>
<dbReference type="SUPFAM" id="SSF48371">
    <property type="entry name" value="ARM repeat"/>
    <property type="match status" value="1"/>
</dbReference>
<dbReference type="STRING" id="59894.ENSFALP00000008219"/>
<dbReference type="InterPro" id="IPR002110">
    <property type="entry name" value="Ankyrin_rpt"/>
</dbReference>
<keyword evidence="4" id="KW-0251">Elongation factor</keyword>
<dbReference type="FunFam" id="3.30.710.10:FF:000064">
    <property type="entry name" value="Ankyrin repeat and BTB/POZ domain-containing protein 1"/>
    <property type="match status" value="1"/>
</dbReference>
<dbReference type="HOGENOM" id="CLU_022885_0_0_1"/>
<dbReference type="CDD" id="cd18296">
    <property type="entry name" value="BTB2_POZ_ABTB1_BPOZ1"/>
    <property type="match status" value="1"/>
</dbReference>
<evidence type="ECO:0000256" key="2">
    <source>
        <dbReference type="ARBA" id="ARBA00022490"/>
    </source>
</evidence>
<evidence type="ECO:0000256" key="5">
    <source>
        <dbReference type="ARBA" id="ARBA00022917"/>
    </source>
</evidence>
<dbReference type="Proteomes" id="UP000016665">
    <property type="component" value="Chromosome 12"/>
</dbReference>
<comment type="subcellular location">
    <subcellularLocation>
        <location evidence="1">Cytoplasm</location>
    </subcellularLocation>
</comment>
<dbReference type="GO" id="GO:0000151">
    <property type="term" value="C:ubiquitin ligase complex"/>
    <property type="evidence" value="ECO:0007669"/>
    <property type="project" value="TreeGrafter"/>
</dbReference>
<feature type="region of interest" description="Disordered" evidence="12">
    <location>
        <begin position="21"/>
        <end position="54"/>
    </location>
</feature>
<dbReference type="SMART" id="SM00225">
    <property type="entry name" value="BTB"/>
    <property type="match status" value="2"/>
</dbReference>
<feature type="compositionally biased region" description="Low complexity" evidence="12">
    <location>
        <begin position="25"/>
        <end position="54"/>
    </location>
</feature>
<dbReference type="PROSITE" id="PS50097">
    <property type="entry name" value="BTB"/>
    <property type="match status" value="2"/>
</dbReference>
<evidence type="ECO:0000256" key="12">
    <source>
        <dbReference type="SAM" id="MobiDB-lite"/>
    </source>
</evidence>
<dbReference type="SUPFAM" id="SSF54695">
    <property type="entry name" value="POZ domain"/>
    <property type="match status" value="2"/>
</dbReference>
<evidence type="ECO:0000256" key="1">
    <source>
        <dbReference type="ARBA" id="ARBA00004496"/>
    </source>
</evidence>
<evidence type="ECO:0000256" key="8">
    <source>
        <dbReference type="ARBA" id="ARBA00053518"/>
    </source>
</evidence>
<organism evidence="14 15">
    <name type="scientific">Ficedula albicollis</name>
    <name type="common">Collared flycatcher</name>
    <name type="synonym">Muscicapa albicollis</name>
    <dbReference type="NCBI Taxonomy" id="59894"/>
    <lineage>
        <taxon>Eukaryota</taxon>
        <taxon>Metazoa</taxon>
        <taxon>Chordata</taxon>
        <taxon>Craniata</taxon>
        <taxon>Vertebrata</taxon>
        <taxon>Euteleostomi</taxon>
        <taxon>Archelosauria</taxon>
        <taxon>Archosauria</taxon>
        <taxon>Dinosauria</taxon>
        <taxon>Saurischia</taxon>
        <taxon>Theropoda</taxon>
        <taxon>Coelurosauria</taxon>
        <taxon>Aves</taxon>
        <taxon>Neognathae</taxon>
        <taxon>Neoaves</taxon>
        <taxon>Telluraves</taxon>
        <taxon>Australaves</taxon>
        <taxon>Passeriformes</taxon>
        <taxon>Muscicapidae</taxon>
        <taxon>Ficedula</taxon>
    </lineage>
</organism>
<dbReference type="PROSITE" id="PS50088">
    <property type="entry name" value="ANK_REPEAT"/>
    <property type="match status" value="1"/>
</dbReference>
<dbReference type="PROSITE" id="PS50297">
    <property type="entry name" value="ANK_REP_REGION"/>
    <property type="match status" value="1"/>
</dbReference>
<feature type="domain" description="BTB" evidence="13">
    <location>
        <begin position="653"/>
        <end position="727"/>
    </location>
</feature>
<keyword evidence="3" id="KW-0677">Repeat</keyword>
<accession>U3JZL5</accession>
<dbReference type="FunFam" id="1.25.40.20:FF:000115">
    <property type="entry name" value="Ankyrin repeat and BTB/POZ domain-containing protein 1"/>
    <property type="match status" value="1"/>
</dbReference>
<dbReference type="InterPro" id="IPR011333">
    <property type="entry name" value="SKP1/BTB/POZ_sf"/>
</dbReference>
<dbReference type="GO" id="GO:0003746">
    <property type="term" value="F:translation elongation factor activity"/>
    <property type="evidence" value="ECO:0007669"/>
    <property type="project" value="UniProtKB-KW"/>
</dbReference>
<evidence type="ECO:0000256" key="9">
    <source>
        <dbReference type="ARBA" id="ARBA00071418"/>
    </source>
</evidence>
<evidence type="ECO:0000256" key="4">
    <source>
        <dbReference type="ARBA" id="ARBA00022768"/>
    </source>
</evidence>
<dbReference type="PANTHER" id="PTHR46231">
    <property type="entry name" value="ANKYRIN REPEAT AND BTB/POZ DOMAIN-CONTAINING PROTEIN 1"/>
    <property type="match status" value="1"/>
</dbReference>
<evidence type="ECO:0000256" key="3">
    <source>
        <dbReference type="ARBA" id="ARBA00022737"/>
    </source>
</evidence>
<dbReference type="GO" id="GO:0005737">
    <property type="term" value="C:cytoplasm"/>
    <property type="evidence" value="ECO:0007669"/>
    <property type="project" value="UniProtKB-SubCell"/>
</dbReference>
<dbReference type="InterPro" id="IPR000210">
    <property type="entry name" value="BTB/POZ_dom"/>
</dbReference>
<feature type="coiled-coil region" evidence="11">
    <location>
        <begin position="792"/>
        <end position="858"/>
    </location>
</feature>
<evidence type="ECO:0000313" key="14">
    <source>
        <dbReference type="Ensembl" id="ENSFALP00000008219.2"/>
    </source>
</evidence>
<evidence type="ECO:0000256" key="7">
    <source>
        <dbReference type="ARBA" id="ARBA00023054"/>
    </source>
</evidence>
<reference evidence="14" key="2">
    <citation type="submission" date="2025-08" db="UniProtKB">
        <authorList>
            <consortium name="Ensembl"/>
        </authorList>
    </citation>
    <scope>IDENTIFICATION</scope>
</reference>
<evidence type="ECO:0000256" key="10">
    <source>
        <dbReference type="PROSITE-ProRule" id="PRU00023"/>
    </source>
</evidence>
<dbReference type="GeneTree" id="ENSGT00390000017131"/>
<feature type="repeat" description="ANK" evidence="10">
    <location>
        <begin position="417"/>
        <end position="449"/>
    </location>
</feature>
<comment type="function">
    <text evidence="8">May act as a mediator of the PTEN growth-suppressive signaling pathway. May play a role in developmental processes.</text>
</comment>
<dbReference type="AlphaFoldDB" id="U3JZL5"/>
<dbReference type="Pfam" id="PF00651">
    <property type="entry name" value="BTB"/>
    <property type="match status" value="2"/>
</dbReference>
<dbReference type="Ensembl" id="ENSFALT00000008252.2">
    <property type="protein sequence ID" value="ENSFALP00000008219.2"/>
    <property type="gene ID" value="ENSFALG00000007868.2"/>
</dbReference>
<dbReference type="SMART" id="SM00248">
    <property type="entry name" value="ANK"/>
    <property type="match status" value="2"/>
</dbReference>
<dbReference type="eggNOG" id="ENOG502QUFU">
    <property type="taxonomic scope" value="Eukaryota"/>
</dbReference>
<keyword evidence="6 10" id="KW-0040">ANK repeat</keyword>
<sequence length="859" mass="97271">APVPDNFPHFIPELLPFTRAPVPDSSPGLSQSSSLFSEPRFQSSSLSPSPGSRLFPRFVPVYPRSLSFPRALVPDHSPSLSQSSSPFPEPWFKTIPRVCSSLSQNSSPFPEPRFQTIPRVCSSLSQNSSPFPEPRFQTIPRVCSSLSQNSSPFPEPRFQTIPRVCSSLSQNSSPFPEPRFQTIPRVCSSLSQNSSPFPEPRFQTIPRVCSSLSQNSSPFPEPRFQTIPRVCSSLSQNSSPFPEPRFQTIPRVCSSLSQNSSPFPEPRFQTIPRVCSSLSQNSSPFPEPRFQTIPRVCSSLSQNSSPFPEPRFQTIPRVCSSLSQNSSPFPEPRFQTIPRVCSSLSQNSSPFPEPRFQTIPRVCSSLSQNSSPFPEPRFQTIPRVCSDLFTSCKKGDVSRVRYLLEQRDVEINVRDKWDSTPLYYACLCGHEELVRYLLANGAKCEANTFDGERCLYGALSDAIRRLLKEYKQITAKCMKRDYYDVFLQRLLEQGYQSDIVFIVHGKSFCAHRCILSARSAYFAEMFETKWKGKNMIVLKHPLINPAAFGALLQYLYTGRLDIDVEYVSDCKRLAKQCRLQDLIDDLETKCKKVYEFVSSKPGTCVKVLTIEPTGNCRLQEDLALLADCALPAELRVGFGELPFDSTDNFNSCPDVCFRVEDYNFLCHKAFFCGRSDYFKALLEDHFSESEELQTQPSIPVVTLHNISEDIFIRVLYYIYSDDTELSPENAYDVLCVADMYLLPGLKRLCGRTLAQILDEDNIINIWRIAKLFQLTRLEDQCTEYMAKIIEKLVELEEFAAAVKENAEAVEERQETDSIPLVDDIRFHITSNVQTYSAIEEANQKLEALENLLASIGLEC</sequence>
<proteinExistence type="predicted"/>
<dbReference type="Gene3D" id="3.30.710.10">
    <property type="entry name" value="Potassium Channel Kv1.1, Chain A"/>
    <property type="match status" value="2"/>
</dbReference>
<reference evidence="14 15" key="1">
    <citation type="journal article" date="2012" name="Nature">
        <title>The genomic landscape of species divergence in Ficedula flycatchers.</title>
        <authorList>
            <person name="Ellegren H."/>
            <person name="Smeds L."/>
            <person name="Burri R."/>
            <person name="Olason P.I."/>
            <person name="Backstrom N."/>
            <person name="Kawakami T."/>
            <person name="Kunstner A."/>
            <person name="Makinen H."/>
            <person name="Nadachowska-Brzyska K."/>
            <person name="Qvarnstrom A."/>
            <person name="Uebbing S."/>
            <person name="Wolf J.B."/>
        </authorList>
    </citation>
    <scope>NUCLEOTIDE SEQUENCE [LARGE SCALE GENOMIC DNA]</scope>
</reference>
<dbReference type="InterPro" id="IPR036770">
    <property type="entry name" value="Ankyrin_rpt-contain_sf"/>
</dbReference>
<protein>
    <recommendedName>
        <fullName evidence="9">Ankyrin repeat and BTB/POZ domain-containing protein 1</fullName>
    </recommendedName>
</protein>
<dbReference type="FunFam" id="3.30.710.10:FF:000063">
    <property type="entry name" value="Ankyrin repeat and BTB/POZ domain-containing protein 1"/>
    <property type="match status" value="1"/>
</dbReference>
<dbReference type="Gene3D" id="1.25.40.20">
    <property type="entry name" value="Ankyrin repeat-containing domain"/>
    <property type="match status" value="1"/>
</dbReference>
<dbReference type="CDD" id="cd18497">
    <property type="entry name" value="BACK_ABTB1_BPOZ"/>
    <property type="match status" value="1"/>
</dbReference>
<reference evidence="14" key="3">
    <citation type="submission" date="2025-09" db="UniProtKB">
        <authorList>
            <consortium name="Ensembl"/>
        </authorList>
    </citation>
    <scope>IDENTIFICATION</scope>
</reference>
<keyword evidence="15" id="KW-1185">Reference proteome</keyword>
<gene>
    <name evidence="14" type="primary">ABTB1</name>
</gene>
<evidence type="ECO:0000256" key="11">
    <source>
        <dbReference type="SAM" id="Coils"/>
    </source>
</evidence>
<keyword evidence="7 11" id="KW-0175">Coiled coil</keyword>
<evidence type="ECO:0000259" key="13">
    <source>
        <dbReference type="PROSITE" id="PS50097"/>
    </source>
</evidence>
<feature type="domain" description="BTB" evidence="13">
    <location>
        <begin position="497"/>
        <end position="564"/>
    </location>
</feature>
<evidence type="ECO:0000256" key="6">
    <source>
        <dbReference type="ARBA" id="ARBA00023043"/>
    </source>
</evidence>
<dbReference type="InterPro" id="IPR044515">
    <property type="entry name" value="ABTB1"/>
</dbReference>
<name>U3JZL5_FICAL</name>
<dbReference type="Pfam" id="PF12796">
    <property type="entry name" value="Ank_2"/>
    <property type="match status" value="1"/>
</dbReference>
<keyword evidence="5" id="KW-0648">Protein biosynthesis</keyword>
<dbReference type="SUPFAM" id="SSF48403">
    <property type="entry name" value="Ankyrin repeat"/>
    <property type="match status" value="1"/>
</dbReference>